<evidence type="ECO:0000256" key="3">
    <source>
        <dbReference type="ARBA" id="ARBA00023004"/>
    </source>
</evidence>
<evidence type="ECO:0000313" key="6">
    <source>
        <dbReference type="Proteomes" id="UP001140206"/>
    </source>
</evidence>
<dbReference type="Pfam" id="PF00067">
    <property type="entry name" value="p450"/>
    <property type="match status" value="2"/>
</dbReference>
<dbReference type="PANTHER" id="PTHR47955:SF11">
    <property type="entry name" value="4-HYDROXYPHENYLACETALDEHYDE OXIME MONOOXYGENASE"/>
    <property type="match status" value="1"/>
</dbReference>
<dbReference type="GO" id="GO:0004497">
    <property type="term" value="F:monooxygenase activity"/>
    <property type="evidence" value="ECO:0007669"/>
    <property type="project" value="InterPro"/>
</dbReference>
<dbReference type="Proteomes" id="UP001140206">
    <property type="component" value="Chromosome 1"/>
</dbReference>
<dbReference type="GO" id="GO:0016705">
    <property type="term" value="F:oxidoreductase activity, acting on paired donors, with incorporation or reduction of molecular oxygen"/>
    <property type="evidence" value="ECO:0007669"/>
    <property type="project" value="InterPro"/>
</dbReference>
<protein>
    <submittedName>
        <fullName evidence="5">Cytochrome P450</fullName>
    </submittedName>
</protein>
<keyword evidence="6" id="KW-1185">Reference proteome</keyword>
<keyword evidence="3" id="KW-0408">Iron</keyword>
<keyword evidence="2" id="KW-0479">Metal-binding</keyword>
<reference evidence="5" key="1">
    <citation type="submission" date="2022-08" db="EMBL/GenBank/DDBJ databases">
        <authorList>
            <person name="Marques A."/>
        </authorList>
    </citation>
    <scope>NUCLEOTIDE SEQUENCE</scope>
    <source>
        <strain evidence="5">RhyPub2mFocal</strain>
        <tissue evidence="5">Leaves</tissue>
    </source>
</reference>
<comment type="caution">
    <text evidence="5">The sequence shown here is derived from an EMBL/GenBank/DDBJ whole genome shotgun (WGS) entry which is preliminary data.</text>
</comment>
<dbReference type="InterPro" id="IPR002401">
    <property type="entry name" value="Cyt_P450_E_grp-I"/>
</dbReference>
<proteinExistence type="inferred from homology"/>
<keyword evidence="4" id="KW-0732">Signal</keyword>
<dbReference type="InterPro" id="IPR001128">
    <property type="entry name" value="Cyt_P450"/>
</dbReference>
<organism evidence="5 6">
    <name type="scientific">Rhynchospora pubera</name>
    <dbReference type="NCBI Taxonomy" id="906938"/>
    <lineage>
        <taxon>Eukaryota</taxon>
        <taxon>Viridiplantae</taxon>
        <taxon>Streptophyta</taxon>
        <taxon>Embryophyta</taxon>
        <taxon>Tracheophyta</taxon>
        <taxon>Spermatophyta</taxon>
        <taxon>Magnoliopsida</taxon>
        <taxon>Liliopsida</taxon>
        <taxon>Poales</taxon>
        <taxon>Cyperaceae</taxon>
        <taxon>Cyperoideae</taxon>
        <taxon>Rhynchosporeae</taxon>
        <taxon>Rhynchospora</taxon>
    </lineage>
</organism>
<dbReference type="GO" id="GO:0020037">
    <property type="term" value="F:heme binding"/>
    <property type="evidence" value="ECO:0007669"/>
    <property type="project" value="InterPro"/>
</dbReference>
<evidence type="ECO:0000313" key="5">
    <source>
        <dbReference type="EMBL" id="KAJ4818348.1"/>
    </source>
</evidence>
<dbReference type="PRINTS" id="PR00463">
    <property type="entry name" value="EP450I"/>
</dbReference>
<name>A0AAV8HSJ1_9POAL</name>
<sequence>MELAVPSFPSFPYLQISSLLLLFLLCFLFLRKSRAAKSNCQYPPGPWKLPLIGSLHHLATSSLPHHALRALARFHGPVMLLRAGETDLVVITSREAAREAMKTQDANFANRPVLSAAYILAYGCTDIGFSNGALAAASLNLRHRAPFHETCELTNNIVTRAAFGEKSNRAAMFLENMKEALELASGFSLSDLFPSLSWLDVNMRRKLARIHRNLDMILEETLQEHLKTRQNQKEEIEYDLIDVLIEAKEHGDLEVPITLDNIKAVILKEEEEE</sequence>
<gene>
    <name evidence="5" type="ORF">LUZ62_030914</name>
</gene>
<evidence type="ECO:0000256" key="2">
    <source>
        <dbReference type="ARBA" id="ARBA00022723"/>
    </source>
</evidence>
<dbReference type="GO" id="GO:0005506">
    <property type="term" value="F:iron ion binding"/>
    <property type="evidence" value="ECO:0007669"/>
    <property type="project" value="InterPro"/>
</dbReference>
<accession>A0AAV8HSJ1</accession>
<dbReference type="PANTHER" id="PTHR47955">
    <property type="entry name" value="CYTOCHROME P450 FAMILY 71 PROTEIN"/>
    <property type="match status" value="1"/>
</dbReference>
<dbReference type="EMBL" id="JAMFTS010000001">
    <property type="protein sequence ID" value="KAJ4818348.1"/>
    <property type="molecule type" value="Genomic_DNA"/>
</dbReference>
<evidence type="ECO:0000256" key="4">
    <source>
        <dbReference type="SAM" id="SignalP"/>
    </source>
</evidence>
<feature type="signal peptide" evidence="4">
    <location>
        <begin position="1"/>
        <end position="35"/>
    </location>
</feature>
<comment type="similarity">
    <text evidence="1">Belongs to the cytochrome P450 family.</text>
</comment>
<evidence type="ECO:0000256" key="1">
    <source>
        <dbReference type="ARBA" id="ARBA00010617"/>
    </source>
</evidence>
<dbReference type="SUPFAM" id="SSF48264">
    <property type="entry name" value="Cytochrome P450"/>
    <property type="match status" value="1"/>
</dbReference>
<dbReference type="AlphaFoldDB" id="A0AAV8HSJ1"/>
<feature type="chain" id="PRO_5043675801" evidence="4">
    <location>
        <begin position="36"/>
        <end position="273"/>
    </location>
</feature>
<dbReference type="Gene3D" id="1.10.630.10">
    <property type="entry name" value="Cytochrome P450"/>
    <property type="match status" value="1"/>
</dbReference>
<dbReference type="InterPro" id="IPR036396">
    <property type="entry name" value="Cyt_P450_sf"/>
</dbReference>